<proteinExistence type="predicted"/>
<organism evidence="1 2">
    <name type="scientific">Litoribacter ruber</name>
    <dbReference type="NCBI Taxonomy" id="702568"/>
    <lineage>
        <taxon>Bacteria</taxon>
        <taxon>Pseudomonadati</taxon>
        <taxon>Bacteroidota</taxon>
        <taxon>Cytophagia</taxon>
        <taxon>Cytophagales</taxon>
        <taxon>Cyclobacteriaceae</taxon>
        <taxon>Litoribacter</taxon>
    </lineage>
</organism>
<accession>A0AAP2CMY9</accession>
<dbReference type="RefSeq" id="WP_213945601.1">
    <property type="nucleotide sequence ID" value="NZ_JAHBGI010000012.1"/>
</dbReference>
<evidence type="ECO:0000313" key="1">
    <source>
        <dbReference type="EMBL" id="MBS9524742.1"/>
    </source>
</evidence>
<gene>
    <name evidence="1" type="ORF">KI659_12050</name>
</gene>
<keyword evidence="2" id="KW-1185">Reference proteome</keyword>
<dbReference type="Proteomes" id="UP001319104">
    <property type="component" value="Unassembled WGS sequence"/>
</dbReference>
<reference evidence="1 2" key="1">
    <citation type="submission" date="2021-05" db="EMBL/GenBank/DDBJ databases">
        <authorList>
            <person name="Zhang Z.D."/>
            <person name="Osman G."/>
        </authorList>
    </citation>
    <scope>NUCLEOTIDE SEQUENCE [LARGE SCALE GENOMIC DNA]</scope>
    <source>
        <strain evidence="1 2">KCTC 32217</strain>
    </source>
</reference>
<protein>
    <submittedName>
        <fullName evidence="1">Uncharacterized protein</fullName>
    </submittedName>
</protein>
<sequence length="111" mass="12727">MKKNILTAIIILSSLLLIIILFKTNTEFQHIEDVSKKQTLFFKTDSERVVTKIITVVGEVDGVFSLNGLDSFGPGKINQEFRSDWYDNKITIEYEPENVTKGNLKIKVELY</sequence>
<comment type="caution">
    <text evidence="1">The sequence shown here is derived from an EMBL/GenBank/DDBJ whole genome shotgun (WGS) entry which is preliminary data.</text>
</comment>
<dbReference type="AlphaFoldDB" id="A0AAP2CMY9"/>
<dbReference type="EMBL" id="JAHCMY010000006">
    <property type="protein sequence ID" value="MBS9524742.1"/>
    <property type="molecule type" value="Genomic_DNA"/>
</dbReference>
<name>A0AAP2CMY9_9BACT</name>
<evidence type="ECO:0000313" key="2">
    <source>
        <dbReference type="Proteomes" id="UP001319104"/>
    </source>
</evidence>